<dbReference type="SUPFAM" id="SSF47986">
    <property type="entry name" value="DEATH domain"/>
    <property type="match status" value="1"/>
</dbReference>
<dbReference type="GO" id="GO:0042981">
    <property type="term" value="P:regulation of apoptotic process"/>
    <property type="evidence" value="ECO:0007669"/>
    <property type="project" value="InterPro"/>
</dbReference>
<dbReference type="Ensembl" id="ENSXCOT00000014740.1">
    <property type="protein sequence ID" value="ENSXCOP00000014555.1"/>
    <property type="gene ID" value="ENSXCOG00000011039.1"/>
</dbReference>
<sequence>MNLVEKNHTRVNKASGLVEILKEKGPEACQKMISHVETTDPPLYAKLGSSQSPNFQQGESRTEHTSC</sequence>
<name>A0A3B5LUM5_9TELE</name>
<evidence type="ECO:0000313" key="3">
    <source>
        <dbReference type="Ensembl" id="ENSXCOP00000014555.1"/>
    </source>
</evidence>
<dbReference type="InterPro" id="IPR001315">
    <property type="entry name" value="CARD"/>
</dbReference>
<protein>
    <recommendedName>
        <fullName evidence="2">CARD domain-containing protein</fullName>
    </recommendedName>
</protein>
<reference evidence="3" key="2">
    <citation type="submission" date="2025-09" db="UniProtKB">
        <authorList>
            <consortium name="Ensembl"/>
        </authorList>
    </citation>
    <scope>IDENTIFICATION</scope>
</reference>
<dbReference type="Pfam" id="PF00619">
    <property type="entry name" value="CARD"/>
    <property type="match status" value="1"/>
</dbReference>
<dbReference type="Gene3D" id="1.10.533.10">
    <property type="entry name" value="Death Domain, Fas"/>
    <property type="match status" value="1"/>
</dbReference>
<feature type="region of interest" description="Disordered" evidence="1">
    <location>
        <begin position="40"/>
        <end position="67"/>
    </location>
</feature>
<feature type="domain" description="CARD" evidence="2">
    <location>
        <begin position="1"/>
        <end position="51"/>
    </location>
</feature>
<organism evidence="3 4">
    <name type="scientific">Xiphophorus couchianus</name>
    <name type="common">Monterrey platyfish</name>
    <dbReference type="NCBI Taxonomy" id="32473"/>
    <lineage>
        <taxon>Eukaryota</taxon>
        <taxon>Metazoa</taxon>
        <taxon>Chordata</taxon>
        <taxon>Craniata</taxon>
        <taxon>Vertebrata</taxon>
        <taxon>Euteleostomi</taxon>
        <taxon>Actinopterygii</taxon>
        <taxon>Neopterygii</taxon>
        <taxon>Teleostei</taxon>
        <taxon>Neoteleostei</taxon>
        <taxon>Acanthomorphata</taxon>
        <taxon>Ovalentaria</taxon>
        <taxon>Atherinomorphae</taxon>
        <taxon>Cyprinodontiformes</taxon>
        <taxon>Poeciliidae</taxon>
        <taxon>Poeciliinae</taxon>
        <taxon>Xiphophorus</taxon>
    </lineage>
</organism>
<keyword evidence="4" id="KW-1185">Reference proteome</keyword>
<dbReference type="Proteomes" id="UP000261380">
    <property type="component" value="Unplaced"/>
</dbReference>
<evidence type="ECO:0000259" key="2">
    <source>
        <dbReference type="PROSITE" id="PS50209"/>
    </source>
</evidence>
<reference evidence="3" key="1">
    <citation type="submission" date="2025-08" db="UniProtKB">
        <authorList>
            <consortium name="Ensembl"/>
        </authorList>
    </citation>
    <scope>IDENTIFICATION</scope>
</reference>
<dbReference type="InterPro" id="IPR011029">
    <property type="entry name" value="DEATH-like_dom_sf"/>
</dbReference>
<evidence type="ECO:0000256" key="1">
    <source>
        <dbReference type="SAM" id="MobiDB-lite"/>
    </source>
</evidence>
<proteinExistence type="predicted"/>
<dbReference type="PROSITE" id="PS50209">
    <property type="entry name" value="CARD"/>
    <property type="match status" value="1"/>
</dbReference>
<dbReference type="AlphaFoldDB" id="A0A3B5LUM5"/>
<dbReference type="GeneTree" id="ENSGT01110000271481"/>
<evidence type="ECO:0000313" key="4">
    <source>
        <dbReference type="Proteomes" id="UP000261380"/>
    </source>
</evidence>
<feature type="compositionally biased region" description="Polar residues" evidence="1">
    <location>
        <begin position="48"/>
        <end position="59"/>
    </location>
</feature>
<accession>A0A3B5LUM5</accession>